<dbReference type="STRING" id="946077.W5A_06620"/>
<dbReference type="InterPro" id="IPR002052">
    <property type="entry name" value="DNA_methylase_N6_adenine_CS"/>
</dbReference>
<evidence type="ECO:0000256" key="1">
    <source>
        <dbReference type="ARBA" id="ARBA00022603"/>
    </source>
</evidence>
<dbReference type="InterPro" id="IPR040758">
    <property type="entry name" value="PrmC_N"/>
</dbReference>
<name>I0WFQ6_9FLAO</name>
<proteinExistence type="inferred from homology"/>
<dbReference type="PATRIC" id="fig|946077.3.peg.1341"/>
<feature type="binding site" evidence="5">
    <location>
        <position position="187"/>
    </location>
    <ligand>
        <name>S-adenosyl-L-methionine</name>
        <dbReference type="ChEBI" id="CHEBI:59789"/>
    </ligand>
</feature>
<dbReference type="InterPro" id="IPR050320">
    <property type="entry name" value="N5-glutamine_MTase"/>
</dbReference>
<dbReference type="Gene3D" id="3.40.50.150">
    <property type="entry name" value="Vaccinia Virus protein VP39"/>
    <property type="match status" value="1"/>
</dbReference>
<dbReference type="Pfam" id="PF17827">
    <property type="entry name" value="PrmC_N"/>
    <property type="match status" value="1"/>
</dbReference>
<dbReference type="EC" id="2.1.1.297" evidence="5"/>
<evidence type="ECO:0000259" key="7">
    <source>
        <dbReference type="Pfam" id="PF17827"/>
    </source>
</evidence>
<comment type="caution">
    <text evidence="5">Lacks conserved residue(s) required for the propagation of feature annotation.</text>
</comment>
<dbReference type="Gene3D" id="1.10.8.10">
    <property type="entry name" value="DNA helicase RuvA subunit, C-terminal domain"/>
    <property type="match status" value="1"/>
</dbReference>
<dbReference type="RefSeq" id="WP_008238704.1">
    <property type="nucleotide sequence ID" value="NZ_AJJU01000006.1"/>
</dbReference>
<evidence type="ECO:0000313" key="8">
    <source>
        <dbReference type="EMBL" id="EID75222.1"/>
    </source>
</evidence>
<evidence type="ECO:0000256" key="5">
    <source>
        <dbReference type="HAMAP-Rule" id="MF_02126"/>
    </source>
</evidence>
<dbReference type="NCBIfam" id="TIGR00536">
    <property type="entry name" value="hemK_fam"/>
    <property type="match status" value="1"/>
</dbReference>
<sequence length="281" mass="32304">MRLKEIKQIFHKELEAVYDAMEIDSFFYRLIEQYYDFTRLTLALQPEMSLSKEEEQPLFEALAELKEQKPLQYILKTAYFCGLTFEVTPDTLIPRPETEELVQWIGETVDKNVPLRILDIGTGSGCIAISLAKSLANAEVTAIDISSKALEVAKRNAENNNASVIFIQTDILETTQLSQTYDVIVSNPPYVRMLEKASMKSNVLAYEPHTALFVEDKNPLIFYEAITELAKRYLEEGGWLFFEINQYLGVEMKELLAKHQFKNSSLQKDMYGNDRMIKAQK</sequence>
<dbReference type="CDD" id="cd02440">
    <property type="entry name" value="AdoMet_MTases"/>
    <property type="match status" value="1"/>
</dbReference>
<gene>
    <name evidence="5" type="primary">prmC</name>
    <name evidence="8" type="ORF">W5A_06620</name>
</gene>
<keyword evidence="1 5" id="KW-0489">Methyltransferase</keyword>
<comment type="function">
    <text evidence="5">Methylates the class 1 translation termination release factors RF1/PrfA and RF2/PrfB on the glutamine residue of the universally conserved GGQ motif.</text>
</comment>
<dbReference type="PROSITE" id="PS00092">
    <property type="entry name" value="N6_MTASE"/>
    <property type="match status" value="1"/>
</dbReference>
<dbReference type="OrthoDB" id="9800643at2"/>
<dbReference type="InterPro" id="IPR007848">
    <property type="entry name" value="Small_mtfrase_dom"/>
</dbReference>
<dbReference type="GO" id="GO:0102559">
    <property type="term" value="F:peptide chain release factor N(5)-glutamine methyltransferase activity"/>
    <property type="evidence" value="ECO:0007669"/>
    <property type="project" value="UniProtKB-EC"/>
</dbReference>
<evidence type="ECO:0000259" key="6">
    <source>
        <dbReference type="Pfam" id="PF05175"/>
    </source>
</evidence>
<feature type="domain" description="Release factor glutamine methyltransferase N-terminal" evidence="7">
    <location>
        <begin position="30"/>
        <end position="75"/>
    </location>
</feature>
<dbReference type="InterPro" id="IPR019874">
    <property type="entry name" value="RF_methyltr_PrmC"/>
</dbReference>
<comment type="caution">
    <text evidence="8">The sequence shown here is derived from an EMBL/GenBank/DDBJ whole genome shotgun (WGS) entry which is preliminary data.</text>
</comment>
<feature type="domain" description="Methyltransferase small" evidence="6">
    <location>
        <begin position="108"/>
        <end position="195"/>
    </location>
</feature>
<keyword evidence="3 5" id="KW-0949">S-adenosyl-L-methionine</keyword>
<feature type="binding site" evidence="5">
    <location>
        <begin position="187"/>
        <end position="190"/>
    </location>
    <ligand>
        <name>substrate</name>
    </ligand>
</feature>
<dbReference type="PANTHER" id="PTHR18895">
    <property type="entry name" value="HEMK METHYLTRANSFERASE"/>
    <property type="match status" value="1"/>
</dbReference>
<organism evidence="8 9">
    <name type="scientific">Imtechella halotolerans K1</name>
    <dbReference type="NCBI Taxonomy" id="946077"/>
    <lineage>
        <taxon>Bacteria</taxon>
        <taxon>Pseudomonadati</taxon>
        <taxon>Bacteroidota</taxon>
        <taxon>Flavobacteriia</taxon>
        <taxon>Flavobacteriales</taxon>
        <taxon>Flavobacteriaceae</taxon>
        <taxon>Imtechella</taxon>
    </lineage>
</organism>
<dbReference type="Proteomes" id="UP000005938">
    <property type="component" value="Unassembled WGS sequence"/>
</dbReference>
<dbReference type="GO" id="GO:0032259">
    <property type="term" value="P:methylation"/>
    <property type="evidence" value="ECO:0007669"/>
    <property type="project" value="UniProtKB-KW"/>
</dbReference>
<comment type="similarity">
    <text evidence="5">Belongs to the protein N5-glutamine methyltransferase family. PrmC subfamily.</text>
</comment>
<reference evidence="8 9" key="1">
    <citation type="journal article" date="2012" name="J. Bacteriol.">
        <title>Genome Sequence of the Halotolerant Bacterium Imtechella halotolerans K1T.</title>
        <authorList>
            <person name="Kumar S."/>
            <person name="Vikram S."/>
            <person name="Subramanian S."/>
            <person name="Raghava G.P."/>
            <person name="Pinnaka A.K."/>
        </authorList>
    </citation>
    <scope>NUCLEOTIDE SEQUENCE [LARGE SCALE GENOMIC DNA]</scope>
    <source>
        <strain evidence="8 9">K1</strain>
    </source>
</reference>
<keyword evidence="9" id="KW-1185">Reference proteome</keyword>
<dbReference type="AlphaFoldDB" id="I0WFQ6"/>
<dbReference type="InterPro" id="IPR029063">
    <property type="entry name" value="SAM-dependent_MTases_sf"/>
</dbReference>
<evidence type="ECO:0000256" key="2">
    <source>
        <dbReference type="ARBA" id="ARBA00022679"/>
    </source>
</evidence>
<evidence type="ECO:0000256" key="4">
    <source>
        <dbReference type="ARBA" id="ARBA00048391"/>
    </source>
</evidence>
<accession>I0WFQ6</accession>
<dbReference type="EMBL" id="AJJU01000006">
    <property type="protein sequence ID" value="EID75222.1"/>
    <property type="molecule type" value="Genomic_DNA"/>
</dbReference>
<dbReference type="NCBIfam" id="TIGR03534">
    <property type="entry name" value="RF_mod_PrmC"/>
    <property type="match status" value="1"/>
</dbReference>
<protein>
    <recommendedName>
        <fullName evidence="5">Release factor glutamine methyltransferase</fullName>
        <shortName evidence="5">RF MTase</shortName>
        <ecNumber evidence="5">2.1.1.297</ecNumber>
    </recommendedName>
    <alternativeName>
        <fullName evidence="5">N5-glutamine methyltransferase PrmC</fullName>
    </alternativeName>
    <alternativeName>
        <fullName evidence="5">Protein-(glutamine-N5) MTase PrmC</fullName>
    </alternativeName>
    <alternativeName>
        <fullName evidence="5">Protein-glutamine N-methyltransferase PrmC</fullName>
    </alternativeName>
</protein>
<dbReference type="GO" id="GO:0003676">
    <property type="term" value="F:nucleic acid binding"/>
    <property type="evidence" value="ECO:0007669"/>
    <property type="project" value="InterPro"/>
</dbReference>
<feature type="binding site" evidence="5">
    <location>
        <position position="144"/>
    </location>
    <ligand>
        <name>S-adenosyl-L-methionine</name>
        <dbReference type="ChEBI" id="CHEBI:59789"/>
    </ligand>
</feature>
<dbReference type="HAMAP" id="MF_02126">
    <property type="entry name" value="RF_methyltr_PrmC"/>
    <property type="match status" value="1"/>
</dbReference>
<evidence type="ECO:0000256" key="3">
    <source>
        <dbReference type="ARBA" id="ARBA00022691"/>
    </source>
</evidence>
<dbReference type="PANTHER" id="PTHR18895:SF74">
    <property type="entry name" value="MTRF1L RELEASE FACTOR GLUTAMINE METHYLTRANSFERASE"/>
    <property type="match status" value="1"/>
</dbReference>
<comment type="catalytic activity">
    <reaction evidence="4 5">
        <text>L-glutaminyl-[peptide chain release factor] + S-adenosyl-L-methionine = N(5)-methyl-L-glutaminyl-[peptide chain release factor] + S-adenosyl-L-homocysteine + H(+)</text>
        <dbReference type="Rhea" id="RHEA:42896"/>
        <dbReference type="Rhea" id="RHEA-COMP:10271"/>
        <dbReference type="Rhea" id="RHEA-COMP:10272"/>
        <dbReference type="ChEBI" id="CHEBI:15378"/>
        <dbReference type="ChEBI" id="CHEBI:30011"/>
        <dbReference type="ChEBI" id="CHEBI:57856"/>
        <dbReference type="ChEBI" id="CHEBI:59789"/>
        <dbReference type="ChEBI" id="CHEBI:61891"/>
        <dbReference type="EC" id="2.1.1.297"/>
    </reaction>
</comment>
<evidence type="ECO:0000313" key="9">
    <source>
        <dbReference type="Proteomes" id="UP000005938"/>
    </source>
</evidence>
<keyword evidence="2 5" id="KW-0808">Transferase</keyword>
<dbReference type="eggNOG" id="COG2890">
    <property type="taxonomic scope" value="Bacteria"/>
</dbReference>
<dbReference type="SUPFAM" id="SSF53335">
    <property type="entry name" value="S-adenosyl-L-methionine-dependent methyltransferases"/>
    <property type="match status" value="1"/>
</dbReference>
<feature type="binding site" evidence="5">
    <location>
        <begin position="121"/>
        <end position="125"/>
    </location>
    <ligand>
        <name>S-adenosyl-L-methionine</name>
        <dbReference type="ChEBI" id="CHEBI:59789"/>
    </ligand>
</feature>
<dbReference type="InterPro" id="IPR004556">
    <property type="entry name" value="HemK-like"/>
</dbReference>
<dbReference type="Pfam" id="PF05175">
    <property type="entry name" value="MTS"/>
    <property type="match status" value="1"/>
</dbReference>